<evidence type="ECO:0000256" key="2">
    <source>
        <dbReference type="ARBA" id="ARBA00005062"/>
    </source>
</evidence>
<keyword evidence="7 12" id="KW-0791">Threonine biosynthesis</keyword>
<keyword evidence="10 12" id="KW-0486">Methionine biosynthesis</keyword>
<dbReference type="InterPro" id="IPR036291">
    <property type="entry name" value="NAD(P)-bd_dom_sf"/>
</dbReference>
<dbReference type="UniPathway" id="UPA00051">
    <property type="reaction ID" value="UER00465"/>
</dbReference>
<feature type="domain" description="Aspartate/homoserine dehydrogenase NAD-binding" evidence="15">
    <location>
        <begin position="7"/>
        <end position="116"/>
    </location>
</feature>
<evidence type="ECO:0000256" key="10">
    <source>
        <dbReference type="ARBA" id="ARBA00023167"/>
    </source>
</evidence>
<comment type="caution">
    <text evidence="16">The sequence shown here is derived from an EMBL/GenBank/DDBJ whole genome shotgun (WGS) entry which is preliminary data.</text>
</comment>
<evidence type="ECO:0000259" key="14">
    <source>
        <dbReference type="Pfam" id="PF00742"/>
    </source>
</evidence>
<dbReference type="SUPFAM" id="SSF51735">
    <property type="entry name" value="NAD(P)-binding Rossmann-fold domains"/>
    <property type="match status" value="1"/>
</dbReference>
<dbReference type="Proteomes" id="UP000414364">
    <property type="component" value="Unassembled WGS sequence"/>
</dbReference>
<dbReference type="InterPro" id="IPR005106">
    <property type="entry name" value="Asp/hSer_DH_NAD-bd"/>
</dbReference>
<reference evidence="16 17" key="1">
    <citation type="journal article" date="2019" name="Syst. Appl. Microbiol.">
        <title>Polyphasic characterization of two novel Lactobacillus spp. isolated from blown salami packages: Description of Lactobacillus halodurans sp. nov. and Lactobacillus salsicarnum sp. nov.</title>
        <authorList>
            <person name="Schuster J.A."/>
            <person name="Klingl A."/>
            <person name="Vogel R.F."/>
            <person name="Ehrmann M.A."/>
        </authorList>
    </citation>
    <scope>NUCLEOTIDE SEQUENCE [LARGE SCALE GENOMIC DNA]</scope>
    <source>
        <strain evidence="16 17">TMW 1.2172</strain>
    </source>
</reference>
<evidence type="ECO:0000256" key="7">
    <source>
        <dbReference type="ARBA" id="ARBA00022697"/>
    </source>
</evidence>
<keyword evidence="12" id="KW-0521">NADP</keyword>
<keyword evidence="6 12" id="KW-0028">Amino-acid biosynthesis</keyword>
<evidence type="ECO:0000256" key="8">
    <source>
        <dbReference type="ARBA" id="ARBA00023002"/>
    </source>
</evidence>
<comment type="similarity">
    <text evidence="3 13">Belongs to the homoserine dehydrogenase family.</text>
</comment>
<name>A0A5P0ZRB5_9LACO</name>
<dbReference type="InterPro" id="IPR001342">
    <property type="entry name" value="HDH_cat"/>
</dbReference>
<sequence>MKIALLGFGTVGKGVYEIVKKVNMQTQNLSVSRILIRKGKESILPEMTDSVEEIVNDPEVDVVVEVMGGIEPAHTYILEALKHQKHVITANKAVIAKYLKEFNETAQQNKVKFYFEASVGGGIPWIQGLEKALRIDKVNSISGIFNGTSNYILDQMTKSNDSFNKVLENAQKLGYAEADPKADIDGLDVANKLCISADIAYDINISNRDELPIFGIRNIELKDIKYFEKKGYAVKLMGFTHQFGNQYDYVVEPALVEKHTLEANIADNYNLISLNGDTIGRLDFFGQGAGMFPTANAVVQDVLDIKEGKGHLERDFDQALEYDANLYKKDYMIRAAFDCKALFKDYAPTDKGDFLYILQIASGEMHRLMKLILKKDSKTFMVGLPDSIQKNGISRVVSSSQEAIA</sequence>
<comment type="pathway">
    <text evidence="1 12">Amino-acid biosynthesis; L-threonine biosynthesis; L-threonine from L-aspartate: step 3/5.</text>
</comment>
<dbReference type="InterPro" id="IPR019811">
    <property type="entry name" value="HDH_CS"/>
</dbReference>
<gene>
    <name evidence="16" type="ORF">FHL06_08525</name>
</gene>
<dbReference type="PROSITE" id="PS01042">
    <property type="entry name" value="HOMOSER_DHGENASE"/>
    <property type="match status" value="1"/>
</dbReference>
<evidence type="ECO:0000259" key="15">
    <source>
        <dbReference type="Pfam" id="PF03447"/>
    </source>
</evidence>
<dbReference type="EC" id="1.1.1.3" evidence="4 12"/>
<evidence type="ECO:0000256" key="9">
    <source>
        <dbReference type="ARBA" id="ARBA00023053"/>
    </source>
</evidence>
<evidence type="ECO:0000256" key="12">
    <source>
        <dbReference type="RuleBase" id="RU000579"/>
    </source>
</evidence>
<dbReference type="Pfam" id="PF00742">
    <property type="entry name" value="Homoserine_dh"/>
    <property type="match status" value="1"/>
</dbReference>
<keyword evidence="9" id="KW-0915">Sodium</keyword>
<keyword evidence="8 12" id="KW-0560">Oxidoreductase</keyword>
<dbReference type="NCBIfam" id="NF004976">
    <property type="entry name" value="PRK06349.1"/>
    <property type="match status" value="1"/>
</dbReference>
<dbReference type="UniPathway" id="UPA00050">
    <property type="reaction ID" value="UER00063"/>
</dbReference>
<evidence type="ECO:0000256" key="3">
    <source>
        <dbReference type="ARBA" id="ARBA00006753"/>
    </source>
</evidence>
<dbReference type="FunFam" id="3.30.360.10:FF:000005">
    <property type="entry name" value="Homoserine dehydrogenase"/>
    <property type="match status" value="1"/>
</dbReference>
<evidence type="ECO:0000256" key="13">
    <source>
        <dbReference type="RuleBase" id="RU004171"/>
    </source>
</evidence>
<evidence type="ECO:0000313" key="17">
    <source>
        <dbReference type="Proteomes" id="UP000414364"/>
    </source>
</evidence>
<dbReference type="GO" id="GO:0009088">
    <property type="term" value="P:threonine biosynthetic process"/>
    <property type="evidence" value="ECO:0007669"/>
    <property type="project" value="UniProtKB-UniPathway"/>
</dbReference>
<comment type="pathway">
    <text evidence="2 12">Amino-acid biosynthesis; L-methionine biosynthesis via de novo pathway; L-homoserine from L-aspartate: step 3/3.</text>
</comment>
<dbReference type="Gene3D" id="3.30.360.10">
    <property type="entry name" value="Dihydrodipicolinate Reductase, domain 2"/>
    <property type="match status" value="1"/>
</dbReference>
<evidence type="ECO:0000313" key="16">
    <source>
        <dbReference type="EMBL" id="MQS76421.1"/>
    </source>
</evidence>
<organism evidence="16 17">
    <name type="scientific">Companilactobacillus halodurans</name>
    <dbReference type="NCBI Taxonomy" id="2584183"/>
    <lineage>
        <taxon>Bacteria</taxon>
        <taxon>Bacillati</taxon>
        <taxon>Bacillota</taxon>
        <taxon>Bacilli</taxon>
        <taxon>Lactobacillales</taxon>
        <taxon>Lactobacillaceae</taxon>
        <taxon>Companilactobacillus</taxon>
    </lineage>
</organism>
<dbReference type="SUPFAM" id="SSF55347">
    <property type="entry name" value="Glyceraldehyde-3-phosphate dehydrogenase-like, C-terminal domain"/>
    <property type="match status" value="1"/>
</dbReference>
<dbReference type="AlphaFoldDB" id="A0A5P0ZRB5"/>
<dbReference type="GO" id="GO:0004412">
    <property type="term" value="F:homoserine dehydrogenase activity"/>
    <property type="evidence" value="ECO:0007669"/>
    <property type="project" value="UniProtKB-EC"/>
</dbReference>
<dbReference type="PANTHER" id="PTHR43331:SF1">
    <property type="entry name" value="HOMOSERINE DEHYDROGENASE"/>
    <property type="match status" value="1"/>
</dbReference>
<dbReference type="RefSeq" id="WP_153385809.1">
    <property type="nucleotide sequence ID" value="NZ_VDFP01000016.1"/>
</dbReference>
<proteinExistence type="inferred from homology"/>
<evidence type="ECO:0000256" key="4">
    <source>
        <dbReference type="ARBA" id="ARBA00013213"/>
    </source>
</evidence>
<protein>
    <recommendedName>
        <fullName evidence="5 12">Homoserine dehydrogenase</fullName>
        <ecNumber evidence="4 12">1.1.1.3</ecNumber>
    </recommendedName>
</protein>
<dbReference type="PANTHER" id="PTHR43331">
    <property type="entry name" value="HOMOSERINE DEHYDROGENASE"/>
    <property type="match status" value="1"/>
</dbReference>
<accession>A0A5P0ZRB5</accession>
<evidence type="ECO:0000256" key="1">
    <source>
        <dbReference type="ARBA" id="ARBA00005056"/>
    </source>
</evidence>
<evidence type="ECO:0000256" key="5">
    <source>
        <dbReference type="ARBA" id="ARBA00013376"/>
    </source>
</evidence>
<evidence type="ECO:0000256" key="6">
    <source>
        <dbReference type="ARBA" id="ARBA00022605"/>
    </source>
</evidence>
<dbReference type="GO" id="GO:0009086">
    <property type="term" value="P:methionine biosynthetic process"/>
    <property type="evidence" value="ECO:0007669"/>
    <property type="project" value="UniProtKB-KW"/>
</dbReference>
<dbReference type="EMBL" id="VDFP01000016">
    <property type="protein sequence ID" value="MQS76421.1"/>
    <property type="molecule type" value="Genomic_DNA"/>
</dbReference>
<dbReference type="Pfam" id="PF03447">
    <property type="entry name" value="NAD_binding_3"/>
    <property type="match status" value="1"/>
</dbReference>
<dbReference type="Gene3D" id="3.40.50.720">
    <property type="entry name" value="NAD(P)-binding Rossmann-like Domain"/>
    <property type="match status" value="1"/>
</dbReference>
<evidence type="ECO:0000256" key="11">
    <source>
        <dbReference type="ARBA" id="ARBA00048841"/>
    </source>
</evidence>
<feature type="domain" description="Homoserine dehydrogenase catalytic" evidence="14">
    <location>
        <begin position="124"/>
        <end position="303"/>
    </location>
</feature>
<comment type="catalytic activity">
    <reaction evidence="11">
        <text>L-homoserine + NADP(+) = L-aspartate 4-semialdehyde + NADPH + H(+)</text>
        <dbReference type="Rhea" id="RHEA:15761"/>
        <dbReference type="ChEBI" id="CHEBI:15378"/>
        <dbReference type="ChEBI" id="CHEBI:57476"/>
        <dbReference type="ChEBI" id="CHEBI:57783"/>
        <dbReference type="ChEBI" id="CHEBI:58349"/>
        <dbReference type="ChEBI" id="CHEBI:537519"/>
        <dbReference type="EC" id="1.1.1.3"/>
    </reaction>
    <physiologicalReaction direction="right-to-left" evidence="11">
        <dbReference type="Rhea" id="RHEA:15763"/>
    </physiologicalReaction>
</comment>
<dbReference type="GO" id="GO:0050661">
    <property type="term" value="F:NADP binding"/>
    <property type="evidence" value="ECO:0007669"/>
    <property type="project" value="InterPro"/>
</dbReference>